<proteinExistence type="predicted"/>
<dbReference type="Pfam" id="PF14454">
    <property type="entry name" value="Prok_Ub"/>
    <property type="match status" value="1"/>
</dbReference>
<name>A0ABS7G9N2_9BACT</name>
<protein>
    <submittedName>
        <fullName evidence="1">PRTRC system protein C</fullName>
    </submittedName>
</protein>
<accession>A0ABS7G9N2</accession>
<evidence type="ECO:0000313" key="2">
    <source>
        <dbReference type="Proteomes" id="UP000812961"/>
    </source>
</evidence>
<gene>
    <name evidence="1" type="ORF">K1Y79_04080</name>
</gene>
<dbReference type="RefSeq" id="WP_220248723.1">
    <property type="nucleotide sequence ID" value="NZ_JAICCF010000001.1"/>
</dbReference>
<organism evidence="1 2">
    <name type="scientific">Chitinophaga rhizophila</name>
    <dbReference type="NCBI Taxonomy" id="2866212"/>
    <lineage>
        <taxon>Bacteria</taxon>
        <taxon>Pseudomonadati</taxon>
        <taxon>Bacteroidota</taxon>
        <taxon>Chitinophagia</taxon>
        <taxon>Chitinophagales</taxon>
        <taxon>Chitinophagaceae</taxon>
        <taxon>Chitinophaga</taxon>
    </lineage>
</organism>
<reference evidence="1 2" key="1">
    <citation type="submission" date="2021-08" db="EMBL/GenBank/DDBJ databases">
        <title>The genome sequence of Chitinophaga sp. B61.</title>
        <authorList>
            <person name="Zhang X."/>
        </authorList>
    </citation>
    <scope>NUCLEOTIDE SEQUENCE [LARGE SCALE GENOMIC DNA]</scope>
    <source>
        <strain evidence="1 2">B61</strain>
    </source>
</reference>
<dbReference type="EMBL" id="JAICCF010000001">
    <property type="protein sequence ID" value="MBW8683504.1"/>
    <property type="molecule type" value="Genomic_DNA"/>
</dbReference>
<evidence type="ECO:0000313" key="1">
    <source>
        <dbReference type="EMBL" id="MBW8683504.1"/>
    </source>
</evidence>
<dbReference type="NCBIfam" id="TIGR03738">
    <property type="entry name" value="PRTRC_C"/>
    <property type="match status" value="1"/>
</dbReference>
<dbReference type="InterPro" id="IPR032866">
    <property type="entry name" value="Prok_Ub"/>
</dbReference>
<comment type="caution">
    <text evidence="1">The sequence shown here is derived from an EMBL/GenBank/DDBJ whole genome shotgun (WGS) entry which is preliminary data.</text>
</comment>
<sequence length="73" mass="8144">MQLATVLEREFTVTVNGKPVTLKDPDNSWTPKQVRSFYGAATYPQVLNANIEGPVIENDKRVYKFVTTLGTKG</sequence>
<keyword evidence="2" id="KW-1185">Reference proteome</keyword>
<dbReference type="Proteomes" id="UP000812961">
    <property type="component" value="Unassembled WGS sequence"/>
</dbReference>
<dbReference type="InterPro" id="IPR022289">
    <property type="entry name" value="PRTRC_protein-C"/>
</dbReference>